<evidence type="ECO:0000313" key="3">
    <source>
        <dbReference type="EMBL" id="CAF4066162.1"/>
    </source>
</evidence>
<dbReference type="SUPFAM" id="SSF53098">
    <property type="entry name" value="Ribonuclease H-like"/>
    <property type="match status" value="1"/>
</dbReference>
<sequence length="338" mass="38270">MTQCVSAHKLIEQSNRKTKMPTSPVALFDNYCENLLRKINYKMNGINIQVNLKQALSKQHQQPANKQTPRIMFFGADVIHPTNCTERFPSIAALVGSDDQLCTMSASRICKQWPDDGKCSIECIVRLEDIVEELLDYNCQLNQGQLPTQIVFFRDGVDDGQYSKVINFEIPVIKNAFKAAYANEKFTPLLTLFVVKKRHHTRFFMCDERSQQTSNIPIGACIDTTIVHPYQPTYYLNSHQVQTDVNHTLLYVCLLNEIGLSIDELQLLTHYLCFTDPRSSAAKAIPSVVHQADLAALKARDLFVDNNNNNERSTVSSGGNDKYYISLENPTIQNITCP</sequence>
<dbReference type="EMBL" id="CAJOBC010025224">
    <property type="protein sequence ID" value="CAF4066162.1"/>
    <property type="molecule type" value="Genomic_DNA"/>
</dbReference>
<dbReference type="PANTHER" id="PTHR22891">
    <property type="entry name" value="EUKARYOTIC TRANSLATION INITIATION FACTOR 2C"/>
    <property type="match status" value="1"/>
</dbReference>
<dbReference type="InterPro" id="IPR003165">
    <property type="entry name" value="Piwi"/>
</dbReference>
<gene>
    <name evidence="2" type="ORF">GPM918_LOCUS27287</name>
    <name evidence="3" type="ORF">SRO942_LOCUS27584</name>
</gene>
<dbReference type="SMART" id="SM00950">
    <property type="entry name" value="Piwi"/>
    <property type="match status" value="1"/>
</dbReference>
<protein>
    <recommendedName>
        <fullName evidence="1">Piwi domain-containing protein</fullName>
    </recommendedName>
</protein>
<dbReference type="GO" id="GO:0003676">
    <property type="term" value="F:nucleic acid binding"/>
    <property type="evidence" value="ECO:0007669"/>
    <property type="project" value="InterPro"/>
</dbReference>
<proteinExistence type="predicted"/>
<dbReference type="InterPro" id="IPR036397">
    <property type="entry name" value="RNaseH_sf"/>
</dbReference>
<organism evidence="2 4">
    <name type="scientific">Didymodactylos carnosus</name>
    <dbReference type="NCBI Taxonomy" id="1234261"/>
    <lineage>
        <taxon>Eukaryota</taxon>
        <taxon>Metazoa</taxon>
        <taxon>Spiralia</taxon>
        <taxon>Gnathifera</taxon>
        <taxon>Rotifera</taxon>
        <taxon>Eurotatoria</taxon>
        <taxon>Bdelloidea</taxon>
        <taxon>Philodinida</taxon>
        <taxon>Philodinidae</taxon>
        <taxon>Didymodactylos</taxon>
    </lineage>
</organism>
<comment type="caution">
    <text evidence="2">The sequence shown here is derived from an EMBL/GenBank/DDBJ whole genome shotgun (WGS) entry which is preliminary data.</text>
</comment>
<dbReference type="AlphaFoldDB" id="A0A815BW14"/>
<dbReference type="Gene3D" id="3.30.420.10">
    <property type="entry name" value="Ribonuclease H-like superfamily/Ribonuclease H"/>
    <property type="match status" value="1"/>
</dbReference>
<dbReference type="OrthoDB" id="5868801at2759"/>
<accession>A0A815BW14</accession>
<dbReference type="PROSITE" id="PS50822">
    <property type="entry name" value="PIWI"/>
    <property type="match status" value="1"/>
</dbReference>
<evidence type="ECO:0000259" key="1">
    <source>
        <dbReference type="PROSITE" id="PS50822"/>
    </source>
</evidence>
<evidence type="ECO:0000313" key="4">
    <source>
        <dbReference type="Proteomes" id="UP000663829"/>
    </source>
</evidence>
<feature type="domain" description="Piwi" evidence="1">
    <location>
        <begin position="1"/>
        <end position="304"/>
    </location>
</feature>
<dbReference type="Proteomes" id="UP000681722">
    <property type="component" value="Unassembled WGS sequence"/>
</dbReference>
<dbReference type="Pfam" id="PF02171">
    <property type="entry name" value="Piwi"/>
    <property type="match status" value="1"/>
</dbReference>
<evidence type="ECO:0000313" key="2">
    <source>
        <dbReference type="EMBL" id="CAF1275341.1"/>
    </source>
</evidence>
<dbReference type="InterPro" id="IPR012337">
    <property type="entry name" value="RNaseH-like_sf"/>
</dbReference>
<dbReference type="Proteomes" id="UP000663829">
    <property type="component" value="Unassembled WGS sequence"/>
</dbReference>
<dbReference type="EMBL" id="CAJNOQ010011374">
    <property type="protein sequence ID" value="CAF1275341.1"/>
    <property type="molecule type" value="Genomic_DNA"/>
</dbReference>
<name>A0A815BW14_9BILA</name>
<reference evidence="2" key="1">
    <citation type="submission" date="2021-02" db="EMBL/GenBank/DDBJ databases">
        <authorList>
            <person name="Nowell W R."/>
        </authorList>
    </citation>
    <scope>NUCLEOTIDE SEQUENCE</scope>
</reference>
<dbReference type="Gene3D" id="3.40.50.2300">
    <property type="match status" value="1"/>
</dbReference>
<keyword evidence="4" id="KW-1185">Reference proteome</keyword>